<comment type="caution">
    <text evidence="9">The sequence shown here is derived from an EMBL/GenBank/DDBJ whole genome shotgun (WGS) entry which is preliminary data.</text>
</comment>
<evidence type="ECO:0000256" key="7">
    <source>
        <dbReference type="ARBA" id="ARBA00023242"/>
    </source>
</evidence>
<evidence type="ECO:0000313" key="9">
    <source>
        <dbReference type="EMBL" id="KAG8230426.1"/>
    </source>
</evidence>
<keyword evidence="4" id="KW-0540">Nuclease</keyword>
<organism evidence="9 10">
    <name type="scientific">Ladona fulva</name>
    <name type="common">Scarce chaser dragonfly</name>
    <name type="synonym">Libellula fulva</name>
    <dbReference type="NCBI Taxonomy" id="123851"/>
    <lineage>
        <taxon>Eukaryota</taxon>
        <taxon>Metazoa</taxon>
        <taxon>Ecdysozoa</taxon>
        <taxon>Arthropoda</taxon>
        <taxon>Hexapoda</taxon>
        <taxon>Insecta</taxon>
        <taxon>Pterygota</taxon>
        <taxon>Palaeoptera</taxon>
        <taxon>Odonata</taxon>
        <taxon>Epiprocta</taxon>
        <taxon>Anisoptera</taxon>
        <taxon>Libelluloidea</taxon>
        <taxon>Libellulidae</taxon>
        <taxon>Ladona</taxon>
    </lineage>
</organism>
<dbReference type="EMBL" id="KZ308488">
    <property type="protein sequence ID" value="KAG8230426.1"/>
    <property type="molecule type" value="Genomic_DNA"/>
</dbReference>
<dbReference type="InterPro" id="IPR045249">
    <property type="entry name" value="HARBI1-like"/>
</dbReference>
<evidence type="ECO:0000313" key="10">
    <source>
        <dbReference type="Proteomes" id="UP000792457"/>
    </source>
</evidence>
<accession>A0A8K0KA41</accession>
<evidence type="ECO:0000256" key="6">
    <source>
        <dbReference type="ARBA" id="ARBA00022801"/>
    </source>
</evidence>
<comment type="similarity">
    <text evidence="3">Belongs to the HARBI1 family.</text>
</comment>
<dbReference type="AlphaFoldDB" id="A0A8K0KA41"/>
<dbReference type="PANTHER" id="PTHR22930:SF269">
    <property type="entry name" value="NUCLEASE HARBI1-LIKE PROTEIN"/>
    <property type="match status" value="1"/>
</dbReference>
<dbReference type="InterPro" id="IPR027806">
    <property type="entry name" value="HARBI1_dom"/>
</dbReference>
<dbReference type="GO" id="GO:0005634">
    <property type="term" value="C:nucleus"/>
    <property type="evidence" value="ECO:0007669"/>
    <property type="project" value="UniProtKB-SubCell"/>
</dbReference>
<name>A0A8K0KA41_LADFU</name>
<evidence type="ECO:0000256" key="5">
    <source>
        <dbReference type="ARBA" id="ARBA00022723"/>
    </source>
</evidence>
<keyword evidence="6" id="KW-0378">Hydrolase</keyword>
<comment type="subcellular location">
    <subcellularLocation>
        <location evidence="2">Nucleus</location>
    </subcellularLocation>
</comment>
<evidence type="ECO:0000256" key="3">
    <source>
        <dbReference type="ARBA" id="ARBA00006958"/>
    </source>
</evidence>
<dbReference type="Pfam" id="PF13359">
    <property type="entry name" value="DDE_Tnp_4"/>
    <property type="match status" value="1"/>
</dbReference>
<evidence type="ECO:0000256" key="1">
    <source>
        <dbReference type="ARBA" id="ARBA00001968"/>
    </source>
</evidence>
<evidence type="ECO:0000259" key="8">
    <source>
        <dbReference type="Pfam" id="PF13359"/>
    </source>
</evidence>
<sequence>MEANDDYFFLDSPLLKLLLIEGGKTEHVNKLFAARNEKGEFQMFFKDLLSDAKEFFGYFRMTPATFKYILKGIEESITKYSNFRDCISAEERLAVTLRISHYAVRNIVYEMCEAIWDGFCKQHLPLPTTDQWKSIASDFYNKWNFPNCIGCIDGKHVRIRCPKETGSMFFNYKRYFTVVLQGIADANLKFIAVEVGAYGKQSDGGTFSDSNVYQQLEMNTFNISNNENIPSTDISAPFVLLGDDAYPLKTYLLKPYSRVRLNQEERIFNYRLSRARRCVECAFGILTAKWRCLKTELQLDPGKVNIVVKCLCLLHNILIDKEGISSLEIPIESATMGNGSVSRRYNHYCRNASENREVFKNYLVSLIGEVQFQYNIL</sequence>
<comment type="cofactor">
    <cofactor evidence="1">
        <name>a divalent metal cation</name>
        <dbReference type="ChEBI" id="CHEBI:60240"/>
    </cofactor>
</comment>
<dbReference type="GO" id="GO:0046872">
    <property type="term" value="F:metal ion binding"/>
    <property type="evidence" value="ECO:0007669"/>
    <property type="project" value="UniProtKB-KW"/>
</dbReference>
<protein>
    <recommendedName>
        <fullName evidence="8">DDE Tnp4 domain-containing protein</fullName>
    </recommendedName>
</protein>
<dbReference type="OrthoDB" id="1696965at2759"/>
<keyword evidence="10" id="KW-1185">Reference proteome</keyword>
<dbReference type="GO" id="GO:0004518">
    <property type="term" value="F:nuclease activity"/>
    <property type="evidence" value="ECO:0007669"/>
    <property type="project" value="UniProtKB-KW"/>
</dbReference>
<gene>
    <name evidence="9" type="ORF">J437_LFUL015447</name>
</gene>
<keyword evidence="5" id="KW-0479">Metal-binding</keyword>
<evidence type="ECO:0000256" key="4">
    <source>
        <dbReference type="ARBA" id="ARBA00022722"/>
    </source>
</evidence>
<dbReference type="PANTHER" id="PTHR22930">
    <property type="match status" value="1"/>
</dbReference>
<reference evidence="9" key="1">
    <citation type="submission" date="2013-04" db="EMBL/GenBank/DDBJ databases">
        <authorList>
            <person name="Qu J."/>
            <person name="Murali S.C."/>
            <person name="Bandaranaike D."/>
            <person name="Bellair M."/>
            <person name="Blankenburg K."/>
            <person name="Chao H."/>
            <person name="Dinh H."/>
            <person name="Doddapaneni H."/>
            <person name="Downs B."/>
            <person name="Dugan-Rocha S."/>
            <person name="Elkadiri S."/>
            <person name="Gnanaolivu R.D."/>
            <person name="Hernandez B."/>
            <person name="Javaid M."/>
            <person name="Jayaseelan J.C."/>
            <person name="Lee S."/>
            <person name="Li M."/>
            <person name="Ming W."/>
            <person name="Munidasa M."/>
            <person name="Muniz J."/>
            <person name="Nguyen L."/>
            <person name="Ongeri F."/>
            <person name="Osuji N."/>
            <person name="Pu L.-L."/>
            <person name="Puazo M."/>
            <person name="Qu C."/>
            <person name="Quiroz J."/>
            <person name="Raj R."/>
            <person name="Weissenberger G."/>
            <person name="Xin Y."/>
            <person name="Zou X."/>
            <person name="Han Y."/>
            <person name="Richards S."/>
            <person name="Worley K."/>
            <person name="Muzny D."/>
            <person name="Gibbs R."/>
        </authorList>
    </citation>
    <scope>NUCLEOTIDE SEQUENCE</scope>
    <source>
        <strain evidence="9">Sampled in the wild</strain>
    </source>
</reference>
<feature type="domain" description="DDE Tnp4" evidence="8">
    <location>
        <begin position="152"/>
        <end position="316"/>
    </location>
</feature>
<proteinExistence type="inferred from homology"/>
<keyword evidence="7" id="KW-0539">Nucleus</keyword>
<evidence type="ECO:0000256" key="2">
    <source>
        <dbReference type="ARBA" id="ARBA00004123"/>
    </source>
</evidence>
<reference evidence="9" key="2">
    <citation type="submission" date="2017-10" db="EMBL/GenBank/DDBJ databases">
        <title>Ladona fulva Genome sequencing and assembly.</title>
        <authorList>
            <person name="Murali S."/>
            <person name="Richards S."/>
            <person name="Bandaranaike D."/>
            <person name="Bellair M."/>
            <person name="Blankenburg K."/>
            <person name="Chao H."/>
            <person name="Dinh H."/>
            <person name="Doddapaneni H."/>
            <person name="Dugan-Rocha S."/>
            <person name="Elkadiri S."/>
            <person name="Gnanaolivu R."/>
            <person name="Hernandez B."/>
            <person name="Skinner E."/>
            <person name="Javaid M."/>
            <person name="Lee S."/>
            <person name="Li M."/>
            <person name="Ming W."/>
            <person name="Munidasa M."/>
            <person name="Muniz J."/>
            <person name="Nguyen L."/>
            <person name="Hughes D."/>
            <person name="Osuji N."/>
            <person name="Pu L.-L."/>
            <person name="Puazo M."/>
            <person name="Qu C."/>
            <person name="Quiroz J."/>
            <person name="Raj R."/>
            <person name="Weissenberger G."/>
            <person name="Xin Y."/>
            <person name="Zou X."/>
            <person name="Han Y."/>
            <person name="Worley K."/>
            <person name="Muzny D."/>
            <person name="Gibbs R."/>
        </authorList>
    </citation>
    <scope>NUCLEOTIDE SEQUENCE</scope>
    <source>
        <strain evidence="9">Sampled in the wild</strain>
    </source>
</reference>
<dbReference type="Proteomes" id="UP000792457">
    <property type="component" value="Unassembled WGS sequence"/>
</dbReference>
<dbReference type="GO" id="GO:0016787">
    <property type="term" value="F:hydrolase activity"/>
    <property type="evidence" value="ECO:0007669"/>
    <property type="project" value="UniProtKB-KW"/>
</dbReference>